<feature type="region of interest" description="Disordered" evidence="3">
    <location>
        <begin position="767"/>
        <end position="788"/>
    </location>
</feature>
<evidence type="ECO:0000313" key="5">
    <source>
        <dbReference type="Proteomes" id="UP001492380"/>
    </source>
</evidence>
<feature type="region of interest" description="Disordered" evidence="3">
    <location>
        <begin position="2136"/>
        <end position="2253"/>
    </location>
</feature>
<reference evidence="4 5" key="1">
    <citation type="submission" date="2024-04" db="EMBL/GenBank/DDBJ databases">
        <title>Phyllosticta paracitricarpa is synonymous to the EU quarantine fungus P. citricarpa based on phylogenomic analyses.</title>
        <authorList>
            <consortium name="Lawrence Berkeley National Laboratory"/>
            <person name="Van Ingen-Buijs V.A."/>
            <person name="Van Westerhoven A.C."/>
            <person name="Haridas S."/>
            <person name="Skiadas P."/>
            <person name="Martin F."/>
            <person name="Groenewald J.Z."/>
            <person name="Crous P.W."/>
            <person name="Seidl M.F."/>
        </authorList>
    </citation>
    <scope>NUCLEOTIDE SEQUENCE [LARGE SCALE GENOMIC DNA]</scope>
    <source>
        <strain evidence="4 5">CBS 123374</strain>
    </source>
</reference>
<feature type="compositionally biased region" description="Basic and acidic residues" evidence="3">
    <location>
        <begin position="291"/>
        <end position="307"/>
    </location>
</feature>
<feature type="compositionally biased region" description="Polar residues" evidence="3">
    <location>
        <begin position="904"/>
        <end position="926"/>
    </location>
</feature>
<feature type="compositionally biased region" description="Basic and acidic residues" evidence="3">
    <location>
        <begin position="2221"/>
        <end position="2232"/>
    </location>
</feature>
<evidence type="ECO:0000256" key="3">
    <source>
        <dbReference type="SAM" id="MobiDB-lite"/>
    </source>
</evidence>
<feature type="region of interest" description="Disordered" evidence="3">
    <location>
        <begin position="897"/>
        <end position="938"/>
    </location>
</feature>
<feature type="compositionally biased region" description="Polar residues" evidence="3">
    <location>
        <begin position="831"/>
        <end position="848"/>
    </location>
</feature>
<feature type="compositionally biased region" description="Basic residues" evidence="3">
    <location>
        <begin position="237"/>
        <end position="247"/>
    </location>
</feature>
<gene>
    <name evidence="4" type="ORF">HDK90DRAFT_479434</name>
</gene>
<feature type="compositionally biased region" description="Polar residues" evidence="3">
    <location>
        <begin position="1116"/>
        <end position="1133"/>
    </location>
</feature>
<feature type="compositionally biased region" description="Acidic residues" evidence="3">
    <location>
        <begin position="1406"/>
        <end position="1415"/>
    </location>
</feature>
<feature type="compositionally biased region" description="Polar residues" evidence="3">
    <location>
        <begin position="1"/>
        <end position="13"/>
    </location>
</feature>
<feature type="compositionally biased region" description="Low complexity" evidence="3">
    <location>
        <begin position="334"/>
        <end position="370"/>
    </location>
</feature>
<comment type="caution">
    <text evidence="4">The sequence shown here is derived from an EMBL/GenBank/DDBJ whole genome shotgun (WGS) entry which is preliminary data.</text>
</comment>
<feature type="compositionally biased region" description="Polar residues" evidence="3">
    <location>
        <begin position="590"/>
        <end position="602"/>
    </location>
</feature>
<name>A0ABR1YVX3_9PEZI</name>
<feature type="region of interest" description="Disordered" evidence="3">
    <location>
        <begin position="952"/>
        <end position="998"/>
    </location>
</feature>
<evidence type="ECO:0000256" key="1">
    <source>
        <dbReference type="ARBA" id="ARBA00023054"/>
    </source>
</evidence>
<dbReference type="EMBL" id="JBBWRZ010000003">
    <property type="protein sequence ID" value="KAK8240334.1"/>
    <property type="molecule type" value="Genomic_DNA"/>
</dbReference>
<dbReference type="PANTHER" id="PTHR32083:SF0">
    <property type="entry name" value="CILIA AND FLAGELLA-ASSOCIATED PROTEIN 58"/>
    <property type="match status" value="1"/>
</dbReference>
<evidence type="ECO:0000256" key="2">
    <source>
        <dbReference type="SAM" id="Coils"/>
    </source>
</evidence>
<feature type="region of interest" description="Disordered" evidence="3">
    <location>
        <begin position="507"/>
        <end position="526"/>
    </location>
</feature>
<dbReference type="PANTHER" id="PTHR32083">
    <property type="entry name" value="CILIA AND FLAGELLA-ASSOCIATED PROTEIN 58-RELATED"/>
    <property type="match status" value="1"/>
</dbReference>
<organism evidence="4 5">
    <name type="scientific">Phyllosticta capitalensis</name>
    <dbReference type="NCBI Taxonomy" id="121624"/>
    <lineage>
        <taxon>Eukaryota</taxon>
        <taxon>Fungi</taxon>
        <taxon>Dikarya</taxon>
        <taxon>Ascomycota</taxon>
        <taxon>Pezizomycotina</taxon>
        <taxon>Dothideomycetes</taxon>
        <taxon>Dothideomycetes incertae sedis</taxon>
        <taxon>Botryosphaeriales</taxon>
        <taxon>Phyllostictaceae</taxon>
        <taxon>Phyllosticta</taxon>
    </lineage>
</organism>
<feature type="region of interest" description="Disordered" evidence="3">
    <location>
        <begin position="1020"/>
        <end position="1231"/>
    </location>
</feature>
<feature type="region of interest" description="Disordered" evidence="3">
    <location>
        <begin position="800"/>
        <end position="879"/>
    </location>
</feature>
<protein>
    <recommendedName>
        <fullName evidence="6">Myosin class II heavy chain</fullName>
    </recommendedName>
</protein>
<feature type="compositionally biased region" description="Polar residues" evidence="3">
    <location>
        <begin position="2136"/>
        <end position="2160"/>
    </location>
</feature>
<feature type="compositionally biased region" description="Acidic residues" evidence="3">
    <location>
        <begin position="700"/>
        <end position="710"/>
    </location>
</feature>
<accession>A0ABR1YVX3</accession>
<feature type="compositionally biased region" description="Polar residues" evidence="3">
    <location>
        <begin position="22"/>
        <end position="39"/>
    </location>
</feature>
<feature type="compositionally biased region" description="Low complexity" evidence="3">
    <location>
        <begin position="981"/>
        <end position="998"/>
    </location>
</feature>
<feature type="coiled-coil region" evidence="2">
    <location>
        <begin position="1503"/>
        <end position="1819"/>
    </location>
</feature>
<evidence type="ECO:0008006" key="6">
    <source>
        <dbReference type="Google" id="ProtNLM"/>
    </source>
</evidence>
<feature type="region of interest" description="Disordered" evidence="3">
    <location>
        <begin position="1277"/>
        <end position="1327"/>
    </location>
</feature>
<feature type="compositionally biased region" description="Low complexity" evidence="3">
    <location>
        <begin position="50"/>
        <end position="62"/>
    </location>
</feature>
<feature type="region of interest" description="Disordered" evidence="3">
    <location>
        <begin position="203"/>
        <end position="424"/>
    </location>
</feature>
<feature type="region of interest" description="Disordered" evidence="3">
    <location>
        <begin position="684"/>
        <end position="742"/>
    </location>
</feature>
<feature type="compositionally biased region" description="Basic and acidic residues" evidence="3">
    <location>
        <begin position="821"/>
        <end position="830"/>
    </location>
</feature>
<evidence type="ECO:0000313" key="4">
    <source>
        <dbReference type="EMBL" id="KAK8240334.1"/>
    </source>
</evidence>
<feature type="compositionally biased region" description="Low complexity" evidence="3">
    <location>
        <begin position="1140"/>
        <end position="1154"/>
    </location>
</feature>
<feature type="region of interest" description="Disordered" evidence="3">
    <location>
        <begin position="1"/>
        <end position="123"/>
    </location>
</feature>
<feature type="region of interest" description="Disordered" evidence="3">
    <location>
        <begin position="1389"/>
        <end position="1423"/>
    </location>
</feature>
<feature type="compositionally biased region" description="Basic and acidic residues" evidence="3">
    <location>
        <begin position="226"/>
        <end position="236"/>
    </location>
</feature>
<dbReference type="Proteomes" id="UP001492380">
    <property type="component" value="Unassembled WGS sequence"/>
</dbReference>
<keyword evidence="1 2" id="KW-0175">Coiled coil</keyword>
<feature type="compositionally biased region" description="Basic and acidic residues" evidence="3">
    <location>
        <begin position="89"/>
        <end position="99"/>
    </location>
</feature>
<proteinExistence type="predicted"/>
<feature type="region of interest" description="Disordered" evidence="3">
    <location>
        <begin position="146"/>
        <end position="188"/>
    </location>
</feature>
<keyword evidence="5" id="KW-1185">Reference proteome</keyword>
<feature type="compositionally biased region" description="Polar residues" evidence="3">
    <location>
        <begin position="1295"/>
        <end position="1307"/>
    </location>
</feature>
<feature type="compositionally biased region" description="Polar residues" evidence="3">
    <location>
        <begin position="1198"/>
        <end position="1208"/>
    </location>
</feature>
<feature type="region of interest" description="Disordered" evidence="3">
    <location>
        <begin position="577"/>
        <end position="658"/>
    </location>
</feature>
<feature type="compositionally biased region" description="Low complexity" evidence="3">
    <location>
        <begin position="849"/>
        <end position="879"/>
    </location>
</feature>
<feature type="compositionally biased region" description="Polar residues" evidence="3">
    <location>
        <begin position="800"/>
        <end position="809"/>
    </location>
</feature>
<feature type="compositionally biased region" description="Polar residues" evidence="3">
    <location>
        <begin position="955"/>
        <end position="972"/>
    </location>
</feature>
<feature type="coiled-coil region" evidence="2">
    <location>
        <begin position="1857"/>
        <end position="1964"/>
    </location>
</feature>
<sequence length="2293" mass="254950">MQAQRASIVTVQGKSGRDPAASPSQDSWSAPSPTQTLGHSSPELPPLPTLPSLGGLPRTPLSASKPPADDAAYFTTSWGSPYQAPPPGLKEKSTRHNRDTFVSGDEFEDEPSPKFGLDHLIPNRLENSSSPKLRFGLDHLLPKRLPFLKQDPSSPTLLAESWQEKEQGPAAGSSKANQPQLFFPKEPTERWIKQFLTGQWQSEKANWWSDGSTEDESDKESPAAGDPKRRSKAEGSRKKRKGHKSRKSNLTLKQADFWAQFGQKGRETIEKMMASRFADPQPPMAPETNDTDPKAEILFDADARSDVRSLSSRHGPEPPSQDKAAAPPRPPPKDTLAPPASRSRPSSPANSRPGSRASSPAPSRLAPPTALRDERPPPPPKVADTPKPRPKKRVLWRGRNIVIQVPQDHLRGTPMGPPRPMTSGELEQRLKDFERAGYSTRGFDTADGSEQESTALSQARAIFPDIEEEAAQWKSTKKTNIHIPDKAEWERYVNFLTEQKLAALGVSLGGDEPADDPTSASRSASAQFLAFSPQTQPASVGSSGFGAVSAPFQLPSGPSPGISGHMSRTSIASPISPFGNARPSGHLSRHSTYASPANVPQQQPTPPLAGISPSLFMGHNAFRGGSPAMPTSNPSLGHIASPVSPYGSQQGQQFPFPHSNDVFAQMQQQQQHLQAQLLQQQQQQQQQLFSARPQSTLDQLPEEDFEEEERAQERPRTPPRPGQIQSHNHNIVVPTPRGGHRHNISENLEREIRDAEYHLEQAIDRQLDEDGEFGTGNKYGVHSPLDKPIQANGYETMWQSNQSEAQDSSFPEHLGGPGPVYHERGDEDAKTTISDAGTNPSFEGQNDRSTATAGTSSSQQTFGSSQYNNSSLHVSHSSQGSIKSTASKLNVNAKEFKFNPGASPASSNTNTFQFEPMQPQNEQHTQAPPPSRGNSKLHAAVPSFVPSFKVGGFGTTQPQQTLPSMPRSTFDFSAQGPAFKSDATSAQQSASASLPSSNATGQRLFNIDIQDADVVKPARRSKAIPIIRPDPNQQAHTDEETLDESGRPVQAEWRQKKARRGGQNVDDEPQFARPHILPSNAPPQPLGDATFAQNAVRSDLPRPTVSPIPEGKENQTPDSRTPQPSTSDNNAQSMFELPMQSQSASSHQQGSKSSLNPPGSDFDPSVFNFGLHVTKPSMEINRDDQTIGAGLHEMSRSPAPTNTYQPSEGGSFMTALEPNKPAPYGDSEIEERPTFDEIDDVMRAMNDQGSEYGVLKETPPWTRSSPLRRQQIERPEAALFRSPSPNPAQHLYPSTGVQDSPSAQDPFSDSKAGLAYDSPVHRLNDHDDVPVSDWDDIVSTDEEAKVQARSRFFDHHVDNIIDSVLQSRLGPLEKSIYLIRDSVSALTVKQNGRSLRRSPSIGTGESDADDEDDELAPFHRARSPGRNRKFEKIKSVVAEALSQHIPSQPEKNSGVDFAEFYQALSDLKVSVARSTSTGQLDDLREIMEEALNRQSIALIDAKRVEANAEVEAKIAELESTLDENKQLLEVATESRRIAEGAEQDAQRRLALAEEELQLFRAQVRDDDQRMRSMTEGIHDLKLSLQSSERDQEELRRRLVTLETQNEALEATLDEYRLSSKKWHAEIQQANEDNEVLRRNISTLEAQNHESIRGREKMRAKLEQLQKDMVSAASQVAEEKSKWQRQEEDHVKRYETLRARIEAEARTRERFEREMERLEAQEREGMRLKVVLEQTQRQILAIEQTANKFRLESLEFQKRAERFEREFHESREAARAEIKRTRVLMEADLEAANNQVNVVRAELESENSRLRQELDSVRLEWDTEKARHEMLLESEADSKRDAVRDAHEGRDRALKDQQHRYEKAMEEQQQRYERTLEEQQQRYEKEIQLQQQRVAQKMEDQQRRYEKDIEDLHRQHNRDLAMTIEDKQHAEEHLNDRLSLANEKVDYLQDKILHLEEKLEVAKSAAHAAALAAQSVRSPVASSHESALPSAQDKVSPQALRESIVVLQEQLQEREQRIERLEQQLQEVGPDSPQRVKQMETEIGWLRELLGVRIDDITDLINALATPNFDREIVQNAAIRIRTNLQMEQQEKERLIAGGGNMSFPALASISNFASPKAAQLAAAFGSWRKNRESVGANNRLSGASGQEQTPSRNLPSTSGLLSGLMTPPTSASRTGKMPQRSSIRPRGTSFTSESGRYSGRAPSSAVQADPRLSDGPSTPPRSRDGLLHKGAYDQDAEDSSFSPSGFDYDESSRHEGLSIHEVMTMDRNLASMDMHDHEALDGMRPFEPFGGLD</sequence>